<dbReference type="Pfam" id="PF01636">
    <property type="entry name" value="APH"/>
    <property type="match status" value="1"/>
</dbReference>
<name>A0A6J4NST8_9ACTN</name>
<gene>
    <name evidence="3" type="ORF">AVDCRST_MAG47-3193</name>
</gene>
<feature type="region of interest" description="Disordered" evidence="1">
    <location>
        <begin position="228"/>
        <end position="247"/>
    </location>
</feature>
<dbReference type="InterPro" id="IPR011009">
    <property type="entry name" value="Kinase-like_dom_sf"/>
</dbReference>
<sequence length="247" mass="27160">MTDHHMEREIHAHLSWLGPWVGRGRAPVLLHHDVEARLLVTTYLPGTLVLGSSYADDPAVHRQAGELLAVLHGQCSVTDDGHEDAVNRKALAWLDGPHRIPARTEERLRDEITSWPAPSTTLVPTHGDWQPRNWLVHEGVLRIIDLGRALLRPATSDLVRLASQDFLRDPGLEAAFLAGYGGDPRDPETWHRDLVREAIGTACWAHQVGDDEFEAQGHRMIAAVLDGPADELSGPATPRAARAPAPD</sequence>
<dbReference type="InterPro" id="IPR002575">
    <property type="entry name" value="Aminoglycoside_PTrfase"/>
</dbReference>
<feature type="compositionally biased region" description="Low complexity" evidence="1">
    <location>
        <begin position="235"/>
        <end position="247"/>
    </location>
</feature>
<dbReference type="AlphaFoldDB" id="A0A6J4NST8"/>
<protein>
    <recommendedName>
        <fullName evidence="2">Aminoglycoside phosphotransferase domain-containing protein</fullName>
    </recommendedName>
</protein>
<proteinExistence type="predicted"/>
<organism evidence="3">
    <name type="scientific">uncultured Nocardioidaceae bacterium</name>
    <dbReference type="NCBI Taxonomy" id="253824"/>
    <lineage>
        <taxon>Bacteria</taxon>
        <taxon>Bacillati</taxon>
        <taxon>Actinomycetota</taxon>
        <taxon>Actinomycetes</taxon>
        <taxon>Propionibacteriales</taxon>
        <taxon>Nocardioidaceae</taxon>
        <taxon>environmental samples</taxon>
    </lineage>
</organism>
<dbReference type="SUPFAM" id="SSF56112">
    <property type="entry name" value="Protein kinase-like (PK-like)"/>
    <property type="match status" value="1"/>
</dbReference>
<evidence type="ECO:0000313" key="3">
    <source>
        <dbReference type="EMBL" id="CAA9397265.1"/>
    </source>
</evidence>
<dbReference type="Gene3D" id="3.90.1200.10">
    <property type="match status" value="1"/>
</dbReference>
<feature type="domain" description="Aminoglycoside phosphotransferase" evidence="2">
    <location>
        <begin position="5"/>
        <end position="185"/>
    </location>
</feature>
<dbReference type="EMBL" id="CADCUK010000211">
    <property type="protein sequence ID" value="CAA9397265.1"/>
    <property type="molecule type" value="Genomic_DNA"/>
</dbReference>
<evidence type="ECO:0000256" key="1">
    <source>
        <dbReference type="SAM" id="MobiDB-lite"/>
    </source>
</evidence>
<evidence type="ECO:0000259" key="2">
    <source>
        <dbReference type="Pfam" id="PF01636"/>
    </source>
</evidence>
<reference evidence="3" key="1">
    <citation type="submission" date="2020-02" db="EMBL/GenBank/DDBJ databases">
        <authorList>
            <person name="Meier V. D."/>
        </authorList>
    </citation>
    <scope>NUCLEOTIDE SEQUENCE</scope>
    <source>
        <strain evidence="3">AVDCRST_MAG47</strain>
    </source>
</reference>
<accession>A0A6J4NST8</accession>